<protein>
    <submittedName>
        <fullName evidence="2">Uncharacterized protein</fullName>
    </submittedName>
</protein>
<sequence length="105" mass="11089">EASVASIACSMIIIRCESVTARAESAAAANYSSRASKNAAPVALNIFERTDHSGGSGRQQQGSLDFARAGHHPGSLEFGKETLDGGDIDVMDITQKDSSERYNEV</sequence>
<gene>
    <name evidence="2" type="ORF">FIBSPDRAFT_905904</name>
</gene>
<name>A0A167SYY9_9AGAM</name>
<dbReference type="EMBL" id="KV418626">
    <property type="protein sequence ID" value="KZP02389.1"/>
    <property type="molecule type" value="Genomic_DNA"/>
</dbReference>
<reference evidence="2 3" key="1">
    <citation type="journal article" date="2016" name="Mol. Biol. Evol.">
        <title>Comparative Genomics of Early-Diverging Mushroom-Forming Fungi Provides Insights into the Origins of Lignocellulose Decay Capabilities.</title>
        <authorList>
            <person name="Nagy L.G."/>
            <person name="Riley R."/>
            <person name="Tritt A."/>
            <person name="Adam C."/>
            <person name="Daum C."/>
            <person name="Floudas D."/>
            <person name="Sun H."/>
            <person name="Yadav J.S."/>
            <person name="Pangilinan J."/>
            <person name="Larsson K.H."/>
            <person name="Matsuura K."/>
            <person name="Barry K."/>
            <person name="Labutti K."/>
            <person name="Kuo R."/>
            <person name="Ohm R.A."/>
            <person name="Bhattacharya S.S."/>
            <person name="Shirouzu T."/>
            <person name="Yoshinaga Y."/>
            <person name="Martin F.M."/>
            <person name="Grigoriev I.V."/>
            <person name="Hibbett D.S."/>
        </authorList>
    </citation>
    <scope>NUCLEOTIDE SEQUENCE [LARGE SCALE GENOMIC DNA]</scope>
    <source>
        <strain evidence="2 3">CBS 109695</strain>
    </source>
</reference>
<accession>A0A167SYY9</accession>
<evidence type="ECO:0000313" key="3">
    <source>
        <dbReference type="Proteomes" id="UP000076532"/>
    </source>
</evidence>
<keyword evidence="3" id="KW-1185">Reference proteome</keyword>
<feature type="non-terminal residue" evidence="2">
    <location>
        <position position="1"/>
    </location>
</feature>
<proteinExistence type="predicted"/>
<evidence type="ECO:0000256" key="1">
    <source>
        <dbReference type="SAM" id="MobiDB-lite"/>
    </source>
</evidence>
<organism evidence="2 3">
    <name type="scientific">Athelia psychrophila</name>
    <dbReference type="NCBI Taxonomy" id="1759441"/>
    <lineage>
        <taxon>Eukaryota</taxon>
        <taxon>Fungi</taxon>
        <taxon>Dikarya</taxon>
        <taxon>Basidiomycota</taxon>
        <taxon>Agaricomycotina</taxon>
        <taxon>Agaricomycetes</taxon>
        <taxon>Agaricomycetidae</taxon>
        <taxon>Atheliales</taxon>
        <taxon>Atheliaceae</taxon>
        <taxon>Athelia</taxon>
    </lineage>
</organism>
<dbReference type="Proteomes" id="UP000076532">
    <property type="component" value="Unassembled WGS sequence"/>
</dbReference>
<evidence type="ECO:0000313" key="2">
    <source>
        <dbReference type="EMBL" id="KZP02389.1"/>
    </source>
</evidence>
<feature type="region of interest" description="Disordered" evidence="1">
    <location>
        <begin position="49"/>
        <end position="85"/>
    </location>
</feature>
<dbReference type="AlphaFoldDB" id="A0A167SYY9"/>